<accession>A0A196SCU3</accession>
<gene>
    <name evidence="1" type="ORF">AV274_4198</name>
</gene>
<dbReference type="OrthoDB" id="16564at2759"/>
<dbReference type="Gene3D" id="3.20.20.140">
    <property type="entry name" value="Metal-dependent hydrolases"/>
    <property type="match status" value="1"/>
</dbReference>
<dbReference type="PANTHER" id="PTHR42924">
    <property type="entry name" value="EXONUCLEASE"/>
    <property type="match status" value="1"/>
</dbReference>
<dbReference type="InterPro" id="IPR016195">
    <property type="entry name" value="Pol/histidinol_Pase-like"/>
</dbReference>
<keyword evidence="2" id="KW-1185">Reference proteome</keyword>
<evidence type="ECO:0000313" key="1">
    <source>
        <dbReference type="EMBL" id="OAO14131.1"/>
    </source>
</evidence>
<name>A0A196SCU3_BLAHN</name>
<dbReference type="Gene3D" id="1.10.150.650">
    <property type="match status" value="1"/>
</dbReference>
<organism evidence="1 2">
    <name type="scientific">Blastocystis sp. subtype 1 (strain ATCC 50177 / NandII)</name>
    <dbReference type="NCBI Taxonomy" id="478820"/>
    <lineage>
        <taxon>Eukaryota</taxon>
        <taxon>Sar</taxon>
        <taxon>Stramenopiles</taxon>
        <taxon>Bigyra</taxon>
        <taxon>Opalozoa</taxon>
        <taxon>Opalinata</taxon>
        <taxon>Blastocystidae</taxon>
        <taxon>Blastocystis</taxon>
    </lineage>
</organism>
<reference evidence="1 2" key="1">
    <citation type="submission" date="2016-05" db="EMBL/GenBank/DDBJ databases">
        <title>Nuclear genome of Blastocystis sp. subtype 1 NandII.</title>
        <authorList>
            <person name="Gentekaki E."/>
            <person name="Curtis B."/>
            <person name="Stairs C."/>
            <person name="Eme L."/>
            <person name="Herman E."/>
            <person name="Klimes V."/>
            <person name="Arias M.C."/>
            <person name="Elias M."/>
            <person name="Hilliou F."/>
            <person name="Klute M."/>
            <person name="Malik S.-B."/>
            <person name="Pightling A."/>
            <person name="Rachubinski R."/>
            <person name="Salas D."/>
            <person name="Schlacht A."/>
            <person name="Suga H."/>
            <person name="Archibald J."/>
            <person name="Ball S.G."/>
            <person name="Clark G."/>
            <person name="Dacks J."/>
            <person name="Van Der Giezen M."/>
            <person name="Tsaousis A."/>
            <person name="Roger A."/>
        </authorList>
    </citation>
    <scope>NUCLEOTIDE SEQUENCE [LARGE SCALE GENOMIC DNA]</scope>
    <source>
        <strain evidence="2">ATCC 50177 / NandII</strain>
    </source>
</reference>
<dbReference type="EMBL" id="LXWW01000288">
    <property type="protein sequence ID" value="OAO14131.1"/>
    <property type="molecule type" value="Genomic_DNA"/>
</dbReference>
<proteinExistence type="predicted"/>
<sequence>MRVVAITDHDTVNGVKELSSFQDGDMSVVAGVELSTYSESEPQIHLTGYFPKTTDFSSLQSQLGERIRSIRITRCKTILDRLERNGYNIPYEEIEAKTKHCNPSLPIIAECLMQHHYVSTFQEAFTKFLGQDTPYYEPVRFLTLKDGIELIHSYKGVAAVAHPWLCNDPLQVCSEALSYGVDGLECFPPSHREEYGTTQFRDFAHLHNLFCSSGSDFHGINNLEVPIGENVFPEEEVDAFLAVLKKHEVL</sequence>
<evidence type="ECO:0000313" key="2">
    <source>
        <dbReference type="Proteomes" id="UP000078348"/>
    </source>
</evidence>
<dbReference type="GO" id="GO:0035312">
    <property type="term" value="F:5'-3' DNA exonuclease activity"/>
    <property type="evidence" value="ECO:0007669"/>
    <property type="project" value="TreeGrafter"/>
</dbReference>
<dbReference type="SUPFAM" id="SSF89550">
    <property type="entry name" value="PHP domain-like"/>
    <property type="match status" value="1"/>
</dbReference>
<dbReference type="InterPro" id="IPR052018">
    <property type="entry name" value="PHP_domain"/>
</dbReference>
<dbReference type="AlphaFoldDB" id="A0A196SCU3"/>
<dbReference type="PANTHER" id="PTHR42924:SF3">
    <property type="entry name" value="POLYMERASE_HISTIDINOL PHOSPHATASE N-TERMINAL DOMAIN-CONTAINING PROTEIN"/>
    <property type="match status" value="1"/>
</dbReference>
<dbReference type="GO" id="GO:0004534">
    <property type="term" value="F:5'-3' RNA exonuclease activity"/>
    <property type="evidence" value="ECO:0007669"/>
    <property type="project" value="TreeGrafter"/>
</dbReference>
<comment type="caution">
    <text evidence="1">The sequence shown here is derived from an EMBL/GenBank/DDBJ whole genome shotgun (WGS) entry which is preliminary data.</text>
</comment>
<dbReference type="STRING" id="478820.A0A196SCU3"/>
<dbReference type="Proteomes" id="UP000078348">
    <property type="component" value="Unassembled WGS sequence"/>
</dbReference>
<protein>
    <recommendedName>
        <fullName evidence="3">PHP domain-containing protein</fullName>
    </recommendedName>
</protein>
<evidence type="ECO:0008006" key="3">
    <source>
        <dbReference type="Google" id="ProtNLM"/>
    </source>
</evidence>